<accession>A0A420DM95</accession>
<feature type="transmembrane region" description="Helical" evidence="1">
    <location>
        <begin position="392"/>
        <end position="411"/>
    </location>
</feature>
<gene>
    <name evidence="2" type="ORF">BXY80_1550</name>
</gene>
<keyword evidence="1" id="KW-1133">Transmembrane helix</keyword>
<dbReference type="GO" id="GO:0003677">
    <property type="term" value="F:DNA binding"/>
    <property type="evidence" value="ECO:0007669"/>
    <property type="project" value="InterPro"/>
</dbReference>
<reference evidence="2 3" key="1">
    <citation type="submission" date="2018-09" db="EMBL/GenBank/DDBJ databases">
        <title>Genomic Encyclopedia of Archaeal and Bacterial Type Strains, Phase II (KMG-II): from individual species to whole genera.</title>
        <authorList>
            <person name="Goeker M."/>
        </authorList>
    </citation>
    <scope>NUCLEOTIDE SEQUENCE [LARGE SCALE GENOMIC DNA]</scope>
    <source>
        <strain evidence="2 3">DSM 26283</strain>
    </source>
</reference>
<dbReference type="SUPFAM" id="SSF46894">
    <property type="entry name" value="C-terminal effector domain of the bipartite response regulators"/>
    <property type="match status" value="1"/>
</dbReference>
<keyword evidence="3" id="KW-1185">Reference proteome</keyword>
<dbReference type="RefSeq" id="WP_120200676.1">
    <property type="nucleotide sequence ID" value="NZ_RAQJ01000002.1"/>
</dbReference>
<keyword evidence="1" id="KW-0812">Transmembrane</keyword>
<organism evidence="2 3">
    <name type="scientific">Ichthyenterobacterium magnum</name>
    <dbReference type="NCBI Taxonomy" id="1230530"/>
    <lineage>
        <taxon>Bacteria</taxon>
        <taxon>Pseudomonadati</taxon>
        <taxon>Bacteroidota</taxon>
        <taxon>Flavobacteriia</taxon>
        <taxon>Flavobacteriales</taxon>
        <taxon>Flavobacteriaceae</taxon>
        <taxon>Ichthyenterobacterium</taxon>
    </lineage>
</organism>
<comment type="caution">
    <text evidence="2">The sequence shown here is derived from an EMBL/GenBank/DDBJ whole genome shotgun (WGS) entry which is preliminary data.</text>
</comment>
<evidence type="ECO:0008006" key="4">
    <source>
        <dbReference type="Google" id="ProtNLM"/>
    </source>
</evidence>
<dbReference type="EMBL" id="RAQJ01000002">
    <property type="protein sequence ID" value="RKE95363.1"/>
    <property type="molecule type" value="Genomic_DNA"/>
</dbReference>
<sequence>MNLKSLRIVLIIATLMSSFFCYSQIQLSSEEALNKFIELNKTIEATFPQNEMRTFRRESFSESQLKMYLTQHFKRLDLIPHIKDNHVLKLDTYLHSANWFRLIGMPKESINSYKIFFEYYDTNEQNLTNAEKKAYLKMRTFGYDMLADNYAKVSYLDSAAIQHKFNIKFAKQHNEISYPSSINNYGLFFYWTKKDLETALVHFHKAYDIIVKSKFSKHYLLGSIRDNIADIYVEQHKISEANMLYHKNFEFYKHTINVDLKSLDIARLTSAASQYISTTLALNHVNKANKILIELDTIINDPIHKNNLQSSSILEVLKVKEALYFKQKKFKHAYQIASEVKFLEDSLNSLTATTEQKWLTVVNSIVLDQVKQNFLMETNLKENKIKRQRSNLWITTLISSTFIILLLSIIMRRRQYLTIAKNKQQLAEQWLEFTALKNEKLNIEIESKKRDLSDFAINLSQNQEWAKALANKLEQLKTTNGRNRKKLLDDFEQEIQNKIKFDHDTENFYDRLEKLGDLFYSTLHTNYPNLTKTEIRLCSLIRLKIDSHAIANLQNITLASLNTSRYRLRKKLNLSEGDNLDEFIQFL</sequence>
<dbReference type="Proteomes" id="UP000284892">
    <property type="component" value="Unassembled WGS sequence"/>
</dbReference>
<protein>
    <recommendedName>
        <fullName evidence="4">Tetratricopeptide repeat protein</fullName>
    </recommendedName>
</protein>
<dbReference type="GO" id="GO:0006355">
    <property type="term" value="P:regulation of DNA-templated transcription"/>
    <property type="evidence" value="ECO:0007669"/>
    <property type="project" value="InterPro"/>
</dbReference>
<proteinExistence type="predicted"/>
<dbReference type="OrthoDB" id="1090267at2"/>
<evidence type="ECO:0000256" key="1">
    <source>
        <dbReference type="SAM" id="Phobius"/>
    </source>
</evidence>
<evidence type="ECO:0000313" key="3">
    <source>
        <dbReference type="Proteomes" id="UP000284892"/>
    </source>
</evidence>
<name>A0A420DM95_9FLAO</name>
<dbReference type="Gene3D" id="1.25.40.10">
    <property type="entry name" value="Tetratricopeptide repeat domain"/>
    <property type="match status" value="1"/>
</dbReference>
<keyword evidence="1" id="KW-0472">Membrane</keyword>
<evidence type="ECO:0000313" key="2">
    <source>
        <dbReference type="EMBL" id="RKE95363.1"/>
    </source>
</evidence>
<dbReference type="InterPro" id="IPR016032">
    <property type="entry name" value="Sig_transdc_resp-reg_C-effctor"/>
</dbReference>
<dbReference type="InterPro" id="IPR011990">
    <property type="entry name" value="TPR-like_helical_dom_sf"/>
</dbReference>
<dbReference type="AlphaFoldDB" id="A0A420DM95"/>